<evidence type="ECO:0000256" key="4">
    <source>
        <dbReference type="ARBA" id="ARBA00022598"/>
    </source>
</evidence>
<dbReference type="Gene3D" id="3.30.1490.20">
    <property type="entry name" value="ATP-grasp fold, A domain"/>
    <property type="match status" value="1"/>
</dbReference>
<dbReference type="GO" id="GO:0046872">
    <property type="term" value="F:metal ion binding"/>
    <property type="evidence" value="ECO:0007669"/>
    <property type="project" value="InterPro"/>
</dbReference>
<dbReference type="GO" id="GO:0008716">
    <property type="term" value="F:D-alanine-D-alanine ligase activity"/>
    <property type="evidence" value="ECO:0007669"/>
    <property type="project" value="InterPro"/>
</dbReference>
<sequence>MTVGLTFDLKQDYPQEMSSAADDDCELDSPETIDAIASALEKNGHKVFKLGGGRNLPQTFEIVKPDIVFNISEGLYGRNRESQVPAILEMYQIPYTGSDPLTLSICLDKSMAKKIISYSNIPTPAFKKVEEVDDIYGLDELDFEFPLFIKPCYEGSSKGIRLDSKIKNISALKEKTLQLLGTYRQPVLIEEYLPGPEFTIGVLGNKKPEIVGIMEVRSLNNQNKELIYSYEVKKDWENQVQYLCPPPISPKLESEIKKIAINSYRALECRDVARIDIRLDKHGTPNFLEVNPLPGLMPGYSDLYIMAKAVGINYNVLVNKILSYAIERYPHLRINNCRSLFV</sequence>
<dbReference type="PANTHER" id="PTHR23132:SF23">
    <property type="entry name" value="D-ALANINE--D-ALANINE LIGASE B"/>
    <property type="match status" value="1"/>
</dbReference>
<name>A0A1F7RCR7_9BACT</name>
<dbReference type="PANTHER" id="PTHR23132">
    <property type="entry name" value="D-ALANINE--D-ALANINE LIGASE"/>
    <property type="match status" value="1"/>
</dbReference>
<keyword evidence="8" id="KW-0573">Peptidoglycan synthesis</keyword>
<accession>A0A1F7RCR7</accession>
<evidence type="ECO:0000256" key="1">
    <source>
        <dbReference type="ARBA" id="ARBA00004496"/>
    </source>
</evidence>
<organism evidence="12 13">
    <name type="scientific">Candidatus Schekmanbacteria bacterium GWA2_38_11</name>
    <dbReference type="NCBI Taxonomy" id="1817876"/>
    <lineage>
        <taxon>Bacteria</taxon>
        <taxon>Candidatus Schekmaniibacteriota</taxon>
    </lineage>
</organism>
<evidence type="ECO:0000256" key="5">
    <source>
        <dbReference type="ARBA" id="ARBA00022741"/>
    </source>
</evidence>
<evidence type="ECO:0000259" key="11">
    <source>
        <dbReference type="PROSITE" id="PS50975"/>
    </source>
</evidence>
<keyword evidence="3" id="KW-0963">Cytoplasm</keyword>
<evidence type="ECO:0000256" key="7">
    <source>
        <dbReference type="ARBA" id="ARBA00022960"/>
    </source>
</evidence>
<dbReference type="PROSITE" id="PS50975">
    <property type="entry name" value="ATP_GRASP"/>
    <property type="match status" value="1"/>
</dbReference>
<feature type="domain" description="ATP-grasp" evidence="11">
    <location>
        <begin position="113"/>
        <end position="323"/>
    </location>
</feature>
<evidence type="ECO:0000256" key="9">
    <source>
        <dbReference type="ARBA" id="ARBA00023316"/>
    </source>
</evidence>
<dbReference type="Gene3D" id="3.40.50.20">
    <property type="match status" value="1"/>
</dbReference>
<comment type="similarity">
    <text evidence="2">Belongs to the D-alanine--D-alanine ligase family.</text>
</comment>
<dbReference type="GO" id="GO:0005737">
    <property type="term" value="C:cytoplasm"/>
    <property type="evidence" value="ECO:0007669"/>
    <property type="project" value="UniProtKB-SubCell"/>
</dbReference>
<evidence type="ECO:0000313" key="13">
    <source>
        <dbReference type="Proteomes" id="UP000178526"/>
    </source>
</evidence>
<dbReference type="InterPro" id="IPR011095">
    <property type="entry name" value="Dala_Dala_lig_C"/>
</dbReference>
<dbReference type="SUPFAM" id="SSF56059">
    <property type="entry name" value="Glutathione synthetase ATP-binding domain-like"/>
    <property type="match status" value="1"/>
</dbReference>
<keyword evidence="4" id="KW-0436">Ligase</keyword>
<reference evidence="12 13" key="1">
    <citation type="journal article" date="2016" name="Nat. Commun.">
        <title>Thousands of microbial genomes shed light on interconnected biogeochemical processes in an aquifer system.</title>
        <authorList>
            <person name="Anantharaman K."/>
            <person name="Brown C.T."/>
            <person name="Hug L.A."/>
            <person name="Sharon I."/>
            <person name="Castelle C.J."/>
            <person name="Probst A.J."/>
            <person name="Thomas B.C."/>
            <person name="Singh A."/>
            <person name="Wilkins M.J."/>
            <person name="Karaoz U."/>
            <person name="Brodie E.L."/>
            <person name="Williams K.H."/>
            <person name="Hubbard S.S."/>
            <person name="Banfield J.F."/>
        </authorList>
    </citation>
    <scope>NUCLEOTIDE SEQUENCE [LARGE SCALE GENOMIC DNA]</scope>
</reference>
<evidence type="ECO:0000313" key="12">
    <source>
        <dbReference type="EMBL" id="OGL38737.1"/>
    </source>
</evidence>
<dbReference type="GO" id="GO:0008360">
    <property type="term" value="P:regulation of cell shape"/>
    <property type="evidence" value="ECO:0007669"/>
    <property type="project" value="UniProtKB-KW"/>
</dbReference>
<evidence type="ECO:0000256" key="10">
    <source>
        <dbReference type="PROSITE-ProRule" id="PRU00409"/>
    </source>
</evidence>
<gene>
    <name evidence="12" type="ORF">A2042_06645</name>
</gene>
<keyword evidence="6 10" id="KW-0067">ATP-binding</keyword>
<keyword evidence="7" id="KW-0133">Cell shape</keyword>
<evidence type="ECO:0000256" key="8">
    <source>
        <dbReference type="ARBA" id="ARBA00022984"/>
    </source>
</evidence>
<dbReference type="InterPro" id="IPR016185">
    <property type="entry name" value="PreATP-grasp_dom_sf"/>
</dbReference>
<dbReference type="GO" id="GO:0009252">
    <property type="term" value="P:peptidoglycan biosynthetic process"/>
    <property type="evidence" value="ECO:0007669"/>
    <property type="project" value="UniProtKB-KW"/>
</dbReference>
<dbReference type="Gene3D" id="3.30.470.20">
    <property type="entry name" value="ATP-grasp fold, B domain"/>
    <property type="match status" value="1"/>
</dbReference>
<proteinExistence type="inferred from homology"/>
<dbReference type="Pfam" id="PF07478">
    <property type="entry name" value="Dala_Dala_lig_C"/>
    <property type="match status" value="1"/>
</dbReference>
<evidence type="ECO:0000256" key="6">
    <source>
        <dbReference type="ARBA" id="ARBA00022840"/>
    </source>
</evidence>
<dbReference type="GO" id="GO:0005524">
    <property type="term" value="F:ATP binding"/>
    <property type="evidence" value="ECO:0007669"/>
    <property type="project" value="UniProtKB-UniRule"/>
</dbReference>
<dbReference type="InterPro" id="IPR000291">
    <property type="entry name" value="D-Ala_lig_Van_CS"/>
</dbReference>
<dbReference type="InterPro" id="IPR011761">
    <property type="entry name" value="ATP-grasp"/>
</dbReference>
<dbReference type="PROSITE" id="PS00844">
    <property type="entry name" value="DALA_DALA_LIGASE_2"/>
    <property type="match status" value="1"/>
</dbReference>
<comment type="subcellular location">
    <subcellularLocation>
        <location evidence="1">Cytoplasm</location>
    </subcellularLocation>
</comment>
<protein>
    <recommendedName>
        <fullName evidence="11">ATP-grasp domain-containing protein</fullName>
    </recommendedName>
</protein>
<evidence type="ECO:0000256" key="2">
    <source>
        <dbReference type="ARBA" id="ARBA00010871"/>
    </source>
</evidence>
<dbReference type="Proteomes" id="UP000178526">
    <property type="component" value="Unassembled WGS sequence"/>
</dbReference>
<dbReference type="InterPro" id="IPR013815">
    <property type="entry name" value="ATP_grasp_subdomain_1"/>
</dbReference>
<keyword evidence="5 10" id="KW-0547">Nucleotide-binding</keyword>
<dbReference type="EMBL" id="MGDB01000139">
    <property type="protein sequence ID" value="OGL38737.1"/>
    <property type="molecule type" value="Genomic_DNA"/>
</dbReference>
<evidence type="ECO:0000256" key="3">
    <source>
        <dbReference type="ARBA" id="ARBA00022490"/>
    </source>
</evidence>
<comment type="caution">
    <text evidence="12">The sequence shown here is derived from an EMBL/GenBank/DDBJ whole genome shotgun (WGS) entry which is preliminary data.</text>
</comment>
<dbReference type="AlphaFoldDB" id="A0A1F7RCR7"/>
<keyword evidence="9" id="KW-0961">Cell wall biogenesis/degradation</keyword>
<dbReference type="SUPFAM" id="SSF52440">
    <property type="entry name" value="PreATP-grasp domain"/>
    <property type="match status" value="1"/>
</dbReference>
<dbReference type="GO" id="GO:0071555">
    <property type="term" value="P:cell wall organization"/>
    <property type="evidence" value="ECO:0007669"/>
    <property type="project" value="UniProtKB-KW"/>
</dbReference>